<dbReference type="RefSeq" id="WP_318797827.1">
    <property type="nucleotide sequence ID" value="NZ_JARUJP010000007.1"/>
</dbReference>
<sequence>MNKIDEYIDSIYGNFDNLDKDTKILKEEMRNHLYEEVEELKRQGLSEEESISRALEGFGQENYVVAEMSNVLKSRNIFTKMLVKAGIAVFVIACFFQVASIFFSNESIHYFSLELTKNQLKNSSYLLFVISLALWDIAFYYYYFIKKLDLVLLAFIACDFVICVPFWFVWIFFPQHKVKSMAFIVGSTFIITLIIRMYYIKRKNNDK</sequence>
<evidence type="ECO:0000256" key="1">
    <source>
        <dbReference type="SAM" id="Phobius"/>
    </source>
</evidence>
<dbReference type="EMBL" id="JARUJP010000007">
    <property type="protein sequence ID" value="MDW8801149.1"/>
    <property type="molecule type" value="Genomic_DNA"/>
</dbReference>
<name>A0ABU4JT86_9CLOT</name>
<organism evidence="2 3">
    <name type="scientific">Clostridium tanneri</name>
    <dbReference type="NCBI Taxonomy" id="3037988"/>
    <lineage>
        <taxon>Bacteria</taxon>
        <taxon>Bacillati</taxon>
        <taxon>Bacillota</taxon>
        <taxon>Clostridia</taxon>
        <taxon>Eubacteriales</taxon>
        <taxon>Clostridiaceae</taxon>
        <taxon>Clostridium</taxon>
    </lineage>
</organism>
<feature type="transmembrane region" description="Helical" evidence="1">
    <location>
        <begin position="123"/>
        <end position="143"/>
    </location>
</feature>
<dbReference type="InterPro" id="IPR047928">
    <property type="entry name" value="Perm_prefix_1"/>
</dbReference>
<reference evidence="2 3" key="1">
    <citation type="submission" date="2023-04" db="EMBL/GenBank/DDBJ databases">
        <title>Clostridium tannerae sp. nov., isolated from the fecal material of an alpaca.</title>
        <authorList>
            <person name="Miller S."/>
            <person name="Hendry M."/>
            <person name="King J."/>
            <person name="Sankaranarayanan K."/>
            <person name="Lawson P.A."/>
        </authorList>
    </citation>
    <scope>NUCLEOTIDE SEQUENCE [LARGE SCALE GENOMIC DNA]</scope>
    <source>
        <strain evidence="2 3">A1-XYC3</strain>
    </source>
</reference>
<feature type="transmembrane region" description="Helical" evidence="1">
    <location>
        <begin position="150"/>
        <end position="173"/>
    </location>
</feature>
<proteinExistence type="predicted"/>
<evidence type="ECO:0000313" key="3">
    <source>
        <dbReference type="Proteomes" id="UP001281656"/>
    </source>
</evidence>
<comment type="caution">
    <text evidence="2">The sequence shown here is derived from an EMBL/GenBank/DDBJ whole genome shotgun (WGS) entry which is preliminary data.</text>
</comment>
<feature type="transmembrane region" description="Helical" evidence="1">
    <location>
        <begin position="82"/>
        <end position="103"/>
    </location>
</feature>
<accession>A0ABU4JT86</accession>
<dbReference type="NCBIfam" id="NF038403">
    <property type="entry name" value="perm_prefix_1"/>
    <property type="match status" value="1"/>
</dbReference>
<dbReference type="Proteomes" id="UP001281656">
    <property type="component" value="Unassembled WGS sequence"/>
</dbReference>
<evidence type="ECO:0000313" key="2">
    <source>
        <dbReference type="EMBL" id="MDW8801149.1"/>
    </source>
</evidence>
<keyword evidence="3" id="KW-1185">Reference proteome</keyword>
<protein>
    <submittedName>
        <fullName evidence="2">Permease prefix domain 1-containing protein</fullName>
    </submittedName>
</protein>
<gene>
    <name evidence="2" type="ORF">P8V03_08255</name>
</gene>
<keyword evidence="1" id="KW-0812">Transmembrane</keyword>
<keyword evidence="1" id="KW-0472">Membrane</keyword>
<keyword evidence="1" id="KW-1133">Transmembrane helix</keyword>
<feature type="transmembrane region" description="Helical" evidence="1">
    <location>
        <begin position="179"/>
        <end position="199"/>
    </location>
</feature>